<name>A0A9W9UAV6_PENBR</name>
<organism evidence="1 2">
    <name type="scientific">Penicillium brevicompactum</name>
    <dbReference type="NCBI Taxonomy" id="5074"/>
    <lineage>
        <taxon>Eukaryota</taxon>
        <taxon>Fungi</taxon>
        <taxon>Dikarya</taxon>
        <taxon>Ascomycota</taxon>
        <taxon>Pezizomycotina</taxon>
        <taxon>Eurotiomycetes</taxon>
        <taxon>Eurotiomycetidae</taxon>
        <taxon>Eurotiales</taxon>
        <taxon>Aspergillaceae</taxon>
        <taxon>Penicillium</taxon>
    </lineage>
</organism>
<dbReference type="AlphaFoldDB" id="A0A9W9UAV6"/>
<gene>
    <name evidence="1" type="ORF">N7452_009703</name>
</gene>
<comment type="caution">
    <text evidence="1">The sequence shown here is derived from an EMBL/GenBank/DDBJ whole genome shotgun (WGS) entry which is preliminary data.</text>
</comment>
<reference evidence="1" key="1">
    <citation type="submission" date="2022-12" db="EMBL/GenBank/DDBJ databases">
        <authorList>
            <person name="Petersen C."/>
        </authorList>
    </citation>
    <scope>NUCLEOTIDE SEQUENCE</scope>
    <source>
        <strain evidence="1">IBT 35673</strain>
    </source>
</reference>
<accession>A0A9W9UAV6</accession>
<evidence type="ECO:0000313" key="2">
    <source>
        <dbReference type="Proteomes" id="UP001147695"/>
    </source>
</evidence>
<dbReference type="EMBL" id="JAPZBQ010000005">
    <property type="protein sequence ID" value="KAJ5329313.1"/>
    <property type="molecule type" value="Genomic_DNA"/>
</dbReference>
<protein>
    <submittedName>
        <fullName evidence="1">Uncharacterized protein</fullName>
    </submittedName>
</protein>
<sequence length="64" mass="7798">MEDFNSETDSDYTSYWRDWNMLEARVAVVSDWAMRRPKEYRRGDSKYVGCRRPIHVSTVQRYDD</sequence>
<reference evidence="1" key="2">
    <citation type="journal article" date="2023" name="IMA Fungus">
        <title>Comparative genomic study of the Penicillium genus elucidates a diverse pangenome and 15 lateral gene transfer events.</title>
        <authorList>
            <person name="Petersen C."/>
            <person name="Sorensen T."/>
            <person name="Nielsen M.R."/>
            <person name="Sondergaard T.E."/>
            <person name="Sorensen J.L."/>
            <person name="Fitzpatrick D.A."/>
            <person name="Frisvad J.C."/>
            <person name="Nielsen K.L."/>
        </authorList>
    </citation>
    <scope>NUCLEOTIDE SEQUENCE</scope>
    <source>
        <strain evidence="1">IBT 35673</strain>
    </source>
</reference>
<dbReference type="Proteomes" id="UP001147695">
    <property type="component" value="Unassembled WGS sequence"/>
</dbReference>
<proteinExistence type="predicted"/>
<evidence type="ECO:0000313" key="1">
    <source>
        <dbReference type="EMBL" id="KAJ5329313.1"/>
    </source>
</evidence>